<dbReference type="Gene3D" id="2.60.120.10">
    <property type="entry name" value="Jelly Rolls"/>
    <property type="match status" value="1"/>
</dbReference>
<dbReference type="CDD" id="cd06121">
    <property type="entry name" value="cupin_YML079wp"/>
    <property type="match status" value="1"/>
</dbReference>
<dbReference type="InterPro" id="IPR009327">
    <property type="entry name" value="Cupin_DUF985"/>
</dbReference>
<dbReference type="OrthoDB" id="9798288at2"/>
<dbReference type="AlphaFoldDB" id="A0A3D9KXC5"/>
<feature type="domain" description="DUF985" evidence="1">
    <location>
        <begin position="4"/>
        <end position="138"/>
    </location>
</feature>
<dbReference type="PANTHER" id="PTHR33387">
    <property type="entry name" value="RMLC-LIKE JELLY ROLL FOLD PROTEIN"/>
    <property type="match status" value="1"/>
</dbReference>
<dbReference type="EMBL" id="QREG01000025">
    <property type="protein sequence ID" value="RED93391.1"/>
    <property type="molecule type" value="Genomic_DNA"/>
</dbReference>
<dbReference type="SUPFAM" id="SSF51182">
    <property type="entry name" value="RmlC-like cupins"/>
    <property type="match status" value="1"/>
</dbReference>
<dbReference type="PANTHER" id="PTHR33387:SF3">
    <property type="entry name" value="DUF985 DOMAIN-CONTAINING PROTEIN"/>
    <property type="match status" value="1"/>
</dbReference>
<keyword evidence="3" id="KW-1185">Reference proteome</keyword>
<sequence length="162" mass="18491">MQAEDWIQHLEMEAHPEGGYFKEVYRNPNTIQIMQGGGTRNLSTSIYFLLKSGQKSHFHQLESDELWYYHVGSSVTVHILDHGQYRQETLGPNVSQGEQLQLVIPRHAVFAAEVTSADSFTLMGCMVNPGFDFKDFRMPGAESLKREYPQYADLIESFTLAE</sequence>
<dbReference type="InterPro" id="IPR039935">
    <property type="entry name" value="YML079W-like"/>
</dbReference>
<proteinExistence type="predicted"/>
<dbReference type="InterPro" id="IPR011051">
    <property type="entry name" value="RmlC_Cupin_sf"/>
</dbReference>
<dbReference type="InterPro" id="IPR014710">
    <property type="entry name" value="RmlC-like_jellyroll"/>
</dbReference>
<evidence type="ECO:0000313" key="3">
    <source>
        <dbReference type="Proteomes" id="UP000256779"/>
    </source>
</evidence>
<accession>A0A3D9KXC5</accession>
<comment type="caution">
    <text evidence="2">The sequence shown here is derived from an EMBL/GenBank/DDBJ whole genome shotgun (WGS) entry which is preliminary data.</text>
</comment>
<dbReference type="RefSeq" id="WP_115869928.1">
    <property type="nucleotide sequence ID" value="NZ_QREG01000025.1"/>
</dbReference>
<evidence type="ECO:0000259" key="1">
    <source>
        <dbReference type="Pfam" id="PF06172"/>
    </source>
</evidence>
<dbReference type="Proteomes" id="UP000256779">
    <property type="component" value="Unassembled WGS sequence"/>
</dbReference>
<gene>
    <name evidence="2" type="ORF">C7460_12536</name>
</gene>
<reference evidence="2 3" key="1">
    <citation type="submission" date="2018-07" db="EMBL/GenBank/DDBJ databases">
        <title>Genomic Encyclopedia of Type Strains, Phase IV (KMG-IV): sequencing the most valuable type-strain genomes for metagenomic binning, comparative biology and taxonomic classification.</title>
        <authorList>
            <person name="Goeker M."/>
        </authorList>
    </citation>
    <scope>NUCLEOTIDE SEQUENCE [LARGE SCALE GENOMIC DNA]</scope>
    <source>
        <strain evidence="2 3">DSM 4134</strain>
    </source>
</reference>
<protein>
    <recommendedName>
        <fullName evidence="1">DUF985 domain-containing protein</fullName>
    </recommendedName>
</protein>
<organism evidence="2 3">
    <name type="scientific">Marinoscillum furvescens DSM 4134</name>
    <dbReference type="NCBI Taxonomy" id="1122208"/>
    <lineage>
        <taxon>Bacteria</taxon>
        <taxon>Pseudomonadati</taxon>
        <taxon>Bacteroidota</taxon>
        <taxon>Cytophagia</taxon>
        <taxon>Cytophagales</taxon>
        <taxon>Reichenbachiellaceae</taxon>
        <taxon>Marinoscillum</taxon>
    </lineage>
</organism>
<evidence type="ECO:0000313" key="2">
    <source>
        <dbReference type="EMBL" id="RED93391.1"/>
    </source>
</evidence>
<name>A0A3D9KXC5_MARFU</name>
<dbReference type="Pfam" id="PF06172">
    <property type="entry name" value="Cupin_5"/>
    <property type="match status" value="1"/>
</dbReference>